<dbReference type="InterPro" id="IPR011009">
    <property type="entry name" value="Kinase-like_dom_sf"/>
</dbReference>
<dbReference type="PANTHER" id="PTHR10566">
    <property type="entry name" value="CHAPERONE-ACTIVITY OF BC1 COMPLEX CABC1 -RELATED"/>
    <property type="match status" value="1"/>
</dbReference>
<dbReference type="GO" id="GO:0004672">
    <property type="term" value="F:protein kinase activity"/>
    <property type="evidence" value="ECO:0000318"/>
    <property type="project" value="GO_Central"/>
</dbReference>
<feature type="domain" description="Protein kinase" evidence="4">
    <location>
        <begin position="208"/>
        <end position="576"/>
    </location>
</feature>
<dbReference type="AlphaFoldDB" id="A0A7I4C7M8"/>
<dbReference type="EMBL" id="ABEU02000021">
    <property type="status" value="NOT_ANNOTATED_CDS"/>
    <property type="molecule type" value="Genomic_DNA"/>
</dbReference>
<dbReference type="GO" id="GO:0005524">
    <property type="term" value="F:ATP binding"/>
    <property type="evidence" value="ECO:0007669"/>
    <property type="project" value="InterPro"/>
</dbReference>
<dbReference type="GeneID" id="112274134"/>
<feature type="region of interest" description="Disordered" evidence="2">
    <location>
        <begin position="736"/>
        <end position="771"/>
    </location>
</feature>
<dbReference type="Proteomes" id="UP000006727">
    <property type="component" value="Chromosome 21"/>
</dbReference>
<evidence type="ECO:0000256" key="3">
    <source>
        <dbReference type="SAM" id="Phobius"/>
    </source>
</evidence>
<dbReference type="PROSITE" id="PS50011">
    <property type="entry name" value="PROTEIN_KINASE_DOM"/>
    <property type="match status" value="1"/>
</dbReference>
<evidence type="ECO:0000259" key="4">
    <source>
        <dbReference type="PROSITE" id="PS50011"/>
    </source>
</evidence>
<reference evidence="5 6" key="2">
    <citation type="journal article" date="2018" name="Plant J.">
        <title>The Physcomitrella patens chromosome-scale assembly reveals moss genome structure and evolution.</title>
        <authorList>
            <person name="Lang D."/>
            <person name="Ullrich K.K."/>
            <person name="Murat F."/>
            <person name="Fuchs J."/>
            <person name="Jenkins J."/>
            <person name="Haas F.B."/>
            <person name="Piednoel M."/>
            <person name="Gundlach H."/>
            <person name="Van Bel M."/>
            <person name="Meyberg R."/>
            <person name="Vives C."/>
            <person name="Morata J."/>
            <person name="Symeonidi A."/>
            <person name="Hiss M."/>
            <person name="Muchero W."/>
            <person name="Kamisugi Y."/>
            <person name="Saleh O."/>
            <person name="Blanc G."/>
            <person name="Decker E.L."/>
            <person name="van Gessel N."/>
            <person name="Grimwood J."/>
            <person name="Hayes R.D."/>
            <person name="Graham S.W."/>
            <person name="Gunter L.E."/>
            <person name="McDaniel S.F."/>
            <person name="Hoernstein S.N.W."/>
            <person name="Larsson A."/>
            <person name="Li F.W."/>
            <person name="Perroud P.F."/>
            <person name="Phillips J."/>
            <person name="Ranjan P."/>
            <person name="Rokshar D.S."/>
            <person name="Rothfels C.J."/>
            <person name="Schneider L."/>
            <person name="Shu S."/>
            <person name="Stevenson D.W."/>
            <person name="Thummler F."/>
            <person name="Tillich M."/>
            <person name="Villarreal Aguilar J.C."/>
            <person name="Widiez T."/>
            <person name="Wong G.K."/>
            <person name="Wymore A."/>
            <person name="Zhang Y."/>
            <person name="Zimmer A.D."/>
            <person name="Quatrano R.S."/>
            <person name="Mayer K.F.X."/>
            <person name="Goodstein D."/>
            <person name="Casacuberta J.M."/>
            <person name="Vandepoele K."/>
            <person name="Reski R."/>
            <person name="Cuming A.C."/>
            <person name="Tuskan G.A."/>
            <person name="Maumus F."/>
            <person name="Salse J."/>
            <person name="Schmutz J."/>
            <person name="Rensing S.A."/>
        </authorList>
    </citation>
    <scope>NUCLEOTIDE SEQUENCE [LARGE SCALE GENOMIC DNA]</scope>
    <source>
        <strain evidence="5 6">cv. Gransden 2004</strain>
    </source>
</reference>
<dbReference type="InterPro" id="IPR050154">
    <property type="entry name" value="UbiB_kinase"/>
</dbReference>
<keyword evidence="6" id="KW-1185">Reference proteome</keyword>
<evidence type="ECO:0000313" key="5">
    <source>
        <dbReference type="EnsemblPlants" id="Pp3c21_15420V3.4"/>
    </source>
</evidence>
<dbReference type="Gramene" id="Pp3c21_15420V3.2">
    <property type="protein sequence ID" value="Pp3c21_15420V3.2"/>
    <property type="gene ID" value="Pp3c21_15420"/>
</dbReference>
<evidence type="ECO:0000256" key="2">
    <source>
        <dbReference type="SAM" id="MobiDB-lite"/>
    </source>
</evidence>
<keyword evidence="3" id="KW-0812">Transmembrane</keyword>
<dbReference type="CDD" id="cd05121">
    <property type="entry name" value="ABC1_ADCK3-like"/>
    <property type="match status" value="1"/>
</dbReference>
<dbReference type="KEGG" id="ppp:112274134"/>
<sequence length="863" mass="97093">MKNAMVHLIAHWYRGWCLREVVRRGKFHAAVVSDVFDYSIRQHPVVKERKSFGAERFILLSSCATSGLLHIDFGKAHGFHSATQDARAPTRWQTYDPVAFQKYYRYRPFPVAFRAMTIVFEIGMLTFWHFVQKDIQKRAEKLRCSLIRLGPFYIKLGQALSTRPDILPHVYCQELAKLQDRIPPFPTLEALKFFESQFGKPASQVFAEISQKPVAAASLGQVYRARLHSGEAVAVKVQRPGVPEVLALDAHLLRMLGGQMQKFAGTRSDLVAVVDEMVGHMFEEVDYIKEGYNAERFAALFGLRAPSKSERSSASNRQNHHYGSRSSQMVRDFYGNSGDGVVKVPKIYWEYSSKGVLTMEWIDGIKLTDRDSLLASGFDIQHLVDQGVLSSLRQLLEEGYFHADPHPGNVVVTRDGVLAYFDFGMMSELRREYRIGLIRTLIHFVNRDSEGLARDFVMLDFIPVGTDLEPVARELRLSFGDEGAKVQMDFQGVMNQLWAVMYKFQFRLSPEYAMVVRALGSLEGTATTLDPDFQVVASAYPFIVGRLLADSDPQMRETLRELLIRKNGSIRWHRLERLVVAVADQSAPVTTVTKKEKGQVGQDGFGHQRAGGIRGAFDSRAVASATLDVMNFILSGEGSRVRVLLVKDIVRTFSANLKHYYLDSMKLEKDPVYTEYAGESLKSEPAGEPEVGQQTAGNYFKWKDWVIYGPSTFANPLLWSKTRLLRLWGSRQGMWSSSRKDTVSSAKQDELGGDQMDSHSPKAPNVGLPVEGNNHRLRAEKQKVTPKLDNFPGRVEAGLLAFVKAVEANPEVWIPLMAQLGAKPEARALGCEVTNALAESYCNETAEAFFLYISKQLHESSQC</sequence>
<feature type="transmembrane region" description="Helical" evidence="3">
    <location>
        <begin position="111"/>
        <end position="131"/>
    </location>
</feature>
<proteinExistence type="inferred from homology"/>
<dbReference type="EnsemblPlants" id="Pp3c21_15420V3.2">
    <property type="protein sequence ID" value="Pp3c21_15420V3.2"/>
    <property type="gene ID" value="Pp3c21_15420"/>
</dbReference>
<protein>
    <recommendedName>
        <fullName evidence="4">Protein kinase domain-containing protein</fullName>
    </recommendedName>
</protein>
<keyword evidence="3" id="KW-0472">Membrane</keyword>
<dbReference type="PANTHER" id="PTHR10566:SF124">
    <property type="entry name" value="PROTEIN KINASE SUPERFAMILY PROTEIN"/>
    <property type="match status" value="1"/>
</dbReference>
<dbReference type="EnsemblPlants" id="Pp3c21_15420V3.4">
    <property type="protein sequence ID" value="Pp3c21_15420V3.4"/>
    <property type="gene ID" value="Pp3c21_15420"/>
</dbReference>
<dbReference type="OMA" id="FRAMTIV"/>
<evidence type="ECO:0000313" key="6">
    <source>
        <dbReference type="Proteomes" id="UP000006727"/>
    </source>
</evidence>
<comment type="similarity">
    <text evidence="1">Belongs to the protein kinase superfamily. ADCK protein kinase family.</text>
</comment>
<reference evidence="5" key="3">
    <citation type="submission" date="2020-12" db="UniProtKB">
        <authorList>
            <consortium name="EnsemblPlants"/>
        </authorList>
    </citation>
    <scope>IDENTIFICATION</scope>
</reference>
<dbReference type="Gramene" id="Pp3c21_15420V3.4">
    <property type="protein sequence ID" value="Pp3c21_15420V3.4"/>
    <property type="gene ID" value="Pp3c21_15420"/>
</dbReference>
<evidence type="ECO:0000256" key="1">
    <source>
        <dbReference type="ARBA" id="ARBA00009670"/>
    </source>
</evidence>
<name>A0A7I4C7M8_PHYPA</name>
<dbReference type="InterPro" id="IPR000719">
    <property type="entry name" value="Prot_kinase_dom"/>
</dbReference>
<dbReference type="Pfam" id="PF03109">
    <property type="entry name" value="ABC1"/>
    <property type="match status" value="2"/>
</dbReference>
<accession>A0A7I4C7M8</accession>
<feature type="compositionally biased region" description="Basic and acidic residues" evidence="2">
    <location>
        <begin position="738"/>
        <end position="760"/>
    </location>
</feature>
<keyword evidence="3" id="KW-1133">Transmembrane helix</keyword>
<gene>
    <name evidence="5" type="primary">LOC112274134</name>
</gene>
<dbReference type="InterPro" id="IPR004147">
    <property type="entry name" value="ABC1_dom"/>
</dbReference>
<reference evidence="5 6" key="1">
    <citation type="journal article" date="2008" name="Science">
        <title>The Physcomitrella genome reveals evolutionary insights into the conquest of land by plants.</title>
        <authorList>
            <person name="Rensing S."/>
            <person name="Lang D."/>
            <person name="Zimmer A."/>
            <person name="Terry A."/>
            <person name="Salamov A."/>
            <person name="Shapiro H."/>
            <person name="Nishiyama T."/>
            <person name="Perroud P.-F."/>
            <person name="Lindquist E."/>
            <person name="Kamisugi Y."/>
            <person name="Tanahashi T."/>
            <person name="Sakakibara K."/>
            <person name="Fujita T."/>
            <person name="Oishi K."/>
            <person name="Shin-I T."/>
            <person name="Kuroki Y."/>
            <person name="Toyoda A."/>
            <person name="Suzuki Y."/>
            <person name="Hashimoto A."/>
            <person name="Yamaguchi K."/>
            <person name="Sugano A."/>
            <person name="Kohara Y."/>
            <person name="Fujiyama A."/>
            <person name="Anterola A."/>
            <person name="Aoki S."/>
            <person name="Ashton N."/>
            <person name="Barbazuk W.B."/>
            <person name="Barker E."/>
            <person name="Bennetzen J."/>
            <person name="Bezanilla M."/>
            <person name="Blankenship R."/>
            <person name="Cho S.H."/>
            <person name="Dutcher S."/>
            <person name="Estelle M."/>
            <person name="Fawcett J.A."/>
            <person name="Gundlach H."/>
            <person name="Hanada K."/>
            <person name="Heyl A."/>
            <person name="Hicks K.A."/>
            <person name="Hugh J."/>
            <person name="Lohr M."/>
            <person name="Mayer K."/>
            <person name="Melkozernov A."/>
            <person name="Murata T."/>
            <person name="Nelson D."/>
            <person name="Pils B."/>
            <person name="Prigge M."/>
            <person name="Reiss B."/>
            <person name="Renner T."/>
            <person name="Rombauts S."/>
            <person name="Rushton P."/>
            <person name="Sanderfoot A."/>
            <person name="Schween G."/>
            <person name="Shiu S.-H."/>
            <person name="Stueber K."/>
            <person name="Theodoulou F.L."/>
            <person name="Tu H."/>
            <person name="Van de Peer Y."/>
            <person name="Verrier P.J."/>
            <person name="Waters E."/>
            <person name="Wood A."/>
            <person name="Yang L."/>
            <person name="Cove D."/>
            <person name="Cuming A."/>
            <person name="Hasebe M."/>
            <person name="Lucas S."/>
            <person name="Mishler D.B."/>
            <person name="Reski R."/>
            <person name="Grigoriev I."/>
            <person name="Quatrano R.S."/>
            <person name="Boore J.L."/>
        </authorList>
    </citation>
    <scope>NUCLEOTIDE SEQUENCE [LARGE SCALE GENOMIC DNA]</scope>
    <source>
        <strain evidence="5 6">cv. Gransden 2004</strain>
    </source>
</reference>
<organism evidence="5 6">
    <name type="scientific">Physcomitrium patens</name>
    <name type="common">Spreading-leaved earth moss</name>
    <name type="synonym">Physcomitrella patens</name>
    <dbReference type="NCBI Taxonomy" id="3218"/>
    <lineage>
        <taxon>Eukaryota</taxon>
        <taxon>Viridiplantae</taxon>
        <taxon>Streptophyta</taxon>
        <taxon>Embryophyta</taxon>
        <taxon>Bryophyta</taxon>
        <taxon>Bryophytina</taxon>
        <taxon>Bryopsida</taxon>
        <taxon>Funariidae</taxon>
        <taxon>Funariales</taxon>
        <taxon>Funariaceae</taxon>
        <taxon>Physcomitrium</taxon>
    </lineage>
</organism>
<dbReference type="SUPFAM" id="SSF56112">
    <property type="entry name" value="Protein kinase-like (PK-like)"/>
    <property type="match status" value="1"/>
</dbReference>
<dbReference type="RefSeq" id="XP_024359124.1">
    <property type="nucleotide sequence ID" value="XM_024503356.2"/>
</dbReference>